<protein>
    <submittedName>
        <fullName evidence="3">Hydratase</fullName>
    </submittedName>
</protein>
<evidence type="ECO:0000259" key="2">
    <source>
        <dbReference type="Pfam" id="PF01557"/>
    </source>
</evidence>
<dbReference type="InterPro" id="IPR036663">
    <property type="entry name" value="Fumarylacetoacetase_C_sf"/>
</dbReference>
<keyword evidence="4" id="KW-1185">Reference proteome</keyword>
<dbReference type="AlphaFoldDB" id="A0A3S2V6M7"/>
<dbReference type="PANTHER" id="PTHR30143:SF0">
    <property type="entry name" value="2-KETO-4-PENTENOATE HYDRATASE"/>
    <property type="match status" value="1"/>
</dbReference>
<reference evidence="3 4" key="1">
    <citation type="submission" date="2019-01" db="EMBL/GenBank/DDBJ databases">
        <authorList>
            <person name="Chen W.-M."/>
        </authorList>
    </citation>
    <scope>NUCLEOTIDE SEQUENCE [LARGE SCALE GENOMIC DNA]</scope>
    <source>
        <strain evidence="3 4">TER-1</strain>
    </source>
</reference>
<dbReference type="InterPro" id="IPR011234">
    <property type="entry name" value="Fumarylacetoacetase-like_C"/>
</dbReference>
<accession>A0A3S2V6M7</accession>
<gene>
    <name evidence="3" type="ORF">EOE48_20835</name>
</gene>
<keyword evidence="1" id="KW-0456">Lyase</keyword>
<feature type="domain" description="Fumarylacetoacetase-like C-terminal" evidence="2">
    <location>
        <begin position="101"/>
        <end position="258"/>
    </location>
</feature>
<dbReference type="Pfam" id="PF01557">
    <property type="entry name" value="FAA_hydrolase"/>
    <property type="match status" value="1"/>
</dbReference>
<proteinExistence type="predicted"/>
<name>A0A3S2V6M7_9HYPH</name>
<evidence type="ECO:0000313" key="4">
    <source>
        <dbReference type="Proteomes" id="UP000286997"/>
    </source>
</evidence>
<organism evidence="3 4">
    <name type="scientific">Methylobacterium oryzihabitans</name>
    <dbReference type="NCBI Taxonomy" id="2499852"/>
    <lineage>
        <taxon>Bacteria</taxon>
        <taxon>Pseudomonadati</taxon>
        <taxon>Pseudomonadota</taxon>
        <taxon>Alphaproteobacteria</taxon>
        <taxon>Hyphomicrobiales</taxon>
        <taxon>Methylobacteriaceae</taxon>
        <taxon>Methylobacterium</taxon>
    </lineage>
</organism>
<dbReference type="OrthoDB" id="9792137at2"/>
<dbReference type="InterPro" id="IPR050772">
    <property type="entry name" value="Hydratase-Decarb/MhpD_sf"/>
</dbReference>
<evidence type="ECO:0000313" key="3">
    <source>
        <dbReference type="EMBL" id="RVU15050.1"/>
    </source>
</evidence>
<dbReference type="SUPFAM" id="SSF56529">
    <property type="entry name" value="FAH"/>
    <property type="match status" value="1"/>
</dbReference>
<dbReference type="EMBL" id="SACP01000024">
    <property type="protein sequence ID" value="RVU15050.1"/>
    <property type="molecule type" value="Genomic_DNA"/>
</dbReference>
<sequence>MTDDAVAGEILAAAGAGSEPGAGLAPFTGRDPEFDLPRAYRIAAAVMRARAARGERPAGWKIGFTNRRMWDEYGVRAPVWGPVYDTTLRILDGTPCALAGFAEPRIEPEIVFRLARTPPEGAGAEALLACLDGVALGFEVVQSLYPGWRFRAPDTVAAFALHGRLYRGPWVALDGPGWADRLARFSATLTRDGAVADHGAAEAVLGSPLNALAHLAAGLPGTPFGRGLEAGDVVTTGTLTRACPVAPGETWAATLDGLDLAPITLSFT</sequence>
<evidence type="ECO:0000256" key="1">
    <source>
        <dbReference type="ARBA" id="ARBA00023239"/>
    </source>
</evidence>
<dbReference type="GO" id="GO:0005737">
    <property type="term" value="C:cytoplasm"/>
    <property type="evidence" value="ECO:0007669"/>
    <property type="project" value="TreeGrafter"/>
</dbReference>
<dbReference type="GO" id="GO:0008684">
    <property type="term" value="F:2-oxopent-4-enoate hydratase activity"/>
    <property type="evidence" value="ECO:0007669"/>
    <property type="project" value="TreeGrafter"/>
</dbReference>
<comment type="caution">
    <text evidence="3">The sequence shown here is derived from an EMBL/GenBank/DDBJ whole genome shotgun (WGS) entry which is preliminary data.</text>
</comment>
<dbReference type="RefSeq" id="WP_127732748.1">
    <property type="nucleotide sequence ID" value="NZ_SACP01000024.1"/>
</dbReference>
<dbReference type="PANTHER" id="PTHR30143">
    <property type="entry name" value="ACID HYDRATASE"/>
    <property type="match status" value="1"/>
</dbReference>
<dbReference type="Gene3D" id="3.90.850.10">
    <property type="entry name" value="Fumarylacetoacetase-like, C-terminal domain"/>
    <property type="match status" value="1"/>
</dbReference>
<dbReference type="Proteomes" id="UP000286997">
    <property type="component" value="Unassembled WGS sequence"/>
</dbReference>